<feature type="region of interest" description="Disordered" evidence="1">
    <location>
        <begin position="179"/>
        <end position="209"/>
    </location>
</feature>
<reference evidence="3" key="2">
    <citation type="journal article" date="2006" name="PLoS Pathog.">
        <title>New perspectives on host-parasite interplay by comparative transcriptomic and proteomic analyses of Schistosoma japonicum.</title>
        <authorList>
            <person name="Liu F."/>
            <person name="Lu J."/>
            <person name="Hu W."/>
            <person name="Wang S.Y."/>
            <person name="Cui S.J."/>
            <person name="Chi M."/>
            <person name="Yan Q."/>
            <person name="Wang X.R."/>
            <person name="Song H.D."/>
            <person name="Xu X.N."/>
            <person name="Wang J.J."/>
            <person name="Zhang X.L."/>
            <person name="Zhang X."/>
            <person name="Wang Z.Q."/>
            <person name="Xue C.L."/>
            <person name="Brindley P.J."/>
            <person name="McManus D.P."/>
            <person name="Yang P.Y."/>
            <person name="Feng Z."/>
            <person name="Chen Z."/>
            <person name="Han Z.G."/>
        </authorList>
    </citation>
    <scope>NUCLEOTIDE SEQUENCE</scope>
</reference>
<feature type="compositionally biased region" description="Basic and acidic residues" evidence="1">
    <location>
        <begin position="53"/>
        <end position="66"/>
    </location>
</feature>
<evidence type="ECO:0000256" key="1">
    <source>
        <dbReference type="SAM" id="MobiDB-lite"/>
    </source>
</evidence>
<feature type="chain" id="PRO_5004254620" evidence="2">
    <location>
        <begin position="22"/>
        <end position="223"/>
    </location>
</feature>
<proteinExistence type="evidence at transcript level"/>
<feature type="region of interest" description="Disordered" evidence="1">
    <location>
        <begin position="30"/>
        <end position="85"/>
    </location>
</feature>
<reference evidence="3" key="1">
    <citation type="submission" date="2004-11" db="EMBL/GenBank/DDBJ databases">
        <title>The full-length cDNA sequences of Schistosoma japonicum genes.</title>
        <authorList>
            <person name="Han Z."/>
        </authorList>
    </citation>
    <scope>NUCLEOTIDE SEQUENCE</scope>
</reference>
<feature type="compositionally biased region" description="Polar residues" evidence="1">
    <location>
        <begin position="32"/>
        <end position="51"/>
    </location>
</feature>
<feature type="compositionally biased region" description="Polar residues" evidence="1">
    <location>
        <begin position="186"/>
        <end position="206"/>
    </location>
</feature>
<feature type="signal peptide" evidence="2">
    <location>
        <begin position="1"/>
        <end position="21"/>
    </location>
</feature>
<dbReference type="EMBL" id="AY815721">
    <property type="protein sequence ID" value="AAW27453.1"/>
    <property type="molecule type" value="mRNA"/>
</dbReference>
<sequence>MGMKMKLSILILILMISMVTTQLDPGIVPVGRNSTSGSQRDNSESRSQGGSISDKRSEDSSRHEKNGINTESMFGTSSSRYQYRKQRDFKARGRFRSRGIGRYGVMSSESTNYVIEGMIDRYGRRRPINSKFKTRGKEKKYSRRINDNRFDIKGGLYERRQHLGIGDYQANGTHISVTFKTKEKSGSSNGTSTGRDSSTHSNSTNRNEQRFGMFHELGLLLLL</sequence>
<evidence type="ECO:0000256" key="2">
    <source>
        <dbReference type="SAM" id="SignalP"/>
    </source>
</evidence>
<protein>
    <submittedName>
        <fullName evidence="3">SJCHGC09200 protein</fullName>
    </submittedName>
</protein>
<dbReference type="InterPro" id="IPR012615">
    <property type="entry name" value="TES"/>
</dbReference>
<accession>Q5D9Q3</accession>
<feature type="compositionally biased region" description="Polar residues" evidence="1">
    <location>
        <begin position="67"/>
        <end position="81"/>
    </location>
</feature>
<dbReference type="Pfam" id="PF08034">
    <property type="entry name" value="TES"/>
    <property type="match status" value="1"/>
</dbReference>
<dbReference type="AlphaFoldDB" id="Q5D9Q3"/>
<organism evidence="3">
    <name type="scientific">Schistosoma japonicum</name>
    <name type="common">Blood fluke</name>
    <dbReference type="NCBI Taxonomy" id="6182"/>
    <lineage>
        <taxon>Eukaryota</taxon>
        <taxon>Metazoa</taxon>
        <taxon>Spiralia</taxon>
        <taxon>Lophotrochozoa</taxon>
        <taxon>Platyhelminthes</taxon>
        <taxon>Trematoda</taxon>
        <taxon>Digenea</taxon>
        <taxon>Strigeidida</taxon>
        <taxon>Schistosomatoidea</taxon>
        <taxon>Schistosomatidae</taxon>
        <taxon>Schistosoma</taxon>
    </lineage>
</organism>
<evidence type="ECO:0000313" key="3">
    <source>
        <dbReference type="EMBL" id="AAW27453.1"/>
    </source>
</evidence>
<keyword evidence="2" id="KW-0732">Signal</keyword>
<name>Q5D9Q3_SCHJA</name>